<protein>
    <recommendedName>
        <fullName evidence="3">Leucine rich repeat variant</fullName>
    </recommendedName>
</protein>
<dbReference type="InterPro" id="IPR004830">
    <property type="entry name" value="LRR_variant"/>
</dbReference>
<dbReference type="InterPro" id="IPR016024">
    <property type="entry name" value="ARM-type_fold"/>
</dbReference>
<dbReference type="SUPFAM" id="SSF48371">
    <property type="entry name" value="ARM repeat"/>
    <property type="match status" value="1"/>
</dbReference>
<name>A0ABT8GF93_9MICO</name>
<comment type="caution">
    <text evidence="1">The sequence shown here is derived from an EMBL/GenBank/DDBJ whole genome shotgun (WGS) entry which is preliminary data.</text>
</comment>
<dbReference type="InterPro" id="IPR011989">
    <property type="entry name" value="ARM-like"/>
</dbReference>
<dbReference type="RefSeq" id="WP_301141290.1">
    <property type="nucleotide sequence ID" value="NZ_JAUHQA010000001.1"/>
</dbReference>
<evidence type="ECO:0000313" key="2">
    <source>
        <dbReference type="Proteomes" id="UP001172708"/>
    </source>
</evidence>
<dbReference type="Gene3D" id="1.25.10.10">
    <property type="entry name" value="Leucine-rich Repeat Variant"/>
    <property type="match status" value="1"/>
</dbReference>
<accession>A0ABT8GF93</accession>
<keyword evidence="2" id="KW-1185">Reference proteome</keyword>
<dbReference type="EMBL" id="JAUHQA010000001">
    <property type="protein sequence ID" value="MDN4480024.1"/>
    <property type="molecule type" value="Genomic_DNA"/>
</dbReference>
<evidence type="ECO:0000313" key="1">
    <source>
        <dbReference type="EMBL" id="MDN4480024.1"/>
    </source>
</evidence>
<dbReference type="Proteomes" id="UP001172708">
    <property type="component" value="Unassembled WGS sequence"/>
</dbReference>
<organism evidence="1 2">
    <name type="scientific">Demequina muriae</name>
    <dbReference type="NCBI Taxonomy" id="3051664"/>
    <lineage>
        <taxon>Bacteria</taxon>
        <taxon>Bacillati</taxon>
        <taxon>Actinomycetota</taxon>
        <taxon>Actinomycetes</taxon>
        <taxon>Micrococcales</taxon>
        <taxon>Demequinaceae</taxon>
        <taxon>Demequina</taxon>
    </lineage>
</organism>
<gene>
    <name evidence="1" type="ORF">QQX02_03680</name>
</gene>
<sequence>MFSENYSRQTALASVEKALDPNLTDAELATLARSEEAKVRAAVAQRPATPLTTLLKLASDESPTVRVGVARNQRPNIPEDLHDQLAHDKVADVVYALIENPTVPDAVIGRLARQFHKEYASAARARLASKGGAAKVLGRLGIATAS</sequence>
<proteinExistence type="predicted"/>
<dbReference type="Pfam" id="PF01816">
    <property type="entry name" value="LRV"/>
    <property type="match status" value="1"/>
</dbReference>
<reference evidence="1" key="1">
    <citation type="submission" date="2023-06" db="EMBL/GenBank/DDBJ databases">
        <title>Egi l300058.</title>
        <authorList>
            <person name="Gao L."/>
            <person name="Fang B.-Z."/>
            <person name="Li W.-J."/>
        </authorList>
    </citation>
    <scope>NUCLEOTIDE SEQUENCE</scope>
    <source>
        <strain evidence="1">EGI L300058</strain>
    </source>
</reference>
<evidence type="ECO:0008006" key="3">
    <source>
        <dbReference type="Google" id="ProtNLM"/>
    </source>
</evidence>